<keyword evidence="2" id="KW-1185">Reference proteome</keyword>
<reference evidence="1 2" key="1">
    <citation type="submission" date="2019-01" db="EMBL/GenBank/DDBJ databases">
        <authorList>
            <person name="Brito A."/>
        </authorList>
    </citation>
    <scope>NUCLEOTIDE SEQUENCE [LARGE SCALE GENOMIC DNA]</scope>
    <source>
        <strain evidence="1">1</strain>
    </source>
</reference>
<dbReference type="AlphaFoldDB" id="A0A563VS50"/>
<organism evidence="1 2">
    <name type="scientific">Hyella patelloides LEGE 07179</name>
    <dbReference type="NCBI Taxonomy" id="945734"/>
    <lineage>
        <taxon>Bacteria</taxon>
        <taxon>Bacillati</taxon>
        <taxon>Cyanobacteriota</taxon>
        <taxon>Cyanophyceae</taxon>
        <taxon>Pleurocapsales</taxon>
        <taxon>Hyellaceae</taxon>
        <taxon>Hyella</taxon>
    </lineage>
</organism>
<dbReference type="OrthoDB" id="461689at2"/>
<protein>
    <submittedName>
        <fullName evidence="1">Uncharacterized protein</fullName>
    </submittedName>
</protein>
<name>A0A563VS50_9CYAN</name>
<dbReference type="Proteomes" id="UP000320055">
    <property type="component" value="Unassembled WGS sequence"/>
</dbReference>
<evidence type="ECO:0000313" key="1">
    <source>
        <dbReference type="EMBL" id="VEP14226.1"/>
    </source>
</evidence>
<dbReference type="RefSeq" id="WP_144864862.1">
    <property type="nucleotide sequence ID" value="NZ_LR213785.1"/>
</dbReference>
<proteinExistence type="predicted"/>
<sequence>MKPQFKTRLAWEKAQLLMQPALIRVLDNIRKNLDTSSWRGTYKEVTEPIPGYLLRLTKDNRTIEVDIWQLCYQVCFQDYTPATQHIFSELEQRSVDVEIDDRLLDETGEIDWHLIEAKAQQAVRQVFDKLSE</sequence>
<gene>
    <name evidence="1" type="ORF">H1P_250018</name>
</gene>
<dbReference type="EMBL" id="CAACVJ010000168">
    <property type="protein sequence ID" value="VEP14226.1"/>
    <property type="molecule type" value="Genomic_DNA"/>
</dbReference>
<evidence type="ECO:0000313" key="2">
    <source>
        <dbReference type="Proteomes" id="UP000320055"/>
    </source>
</evidence>
<accession>A0A563VS50</accession>